<organism evidence="2 3">
    <name type="scientific">Gymnopus androsaceus JB14</name>
    <dbReference type="NCBI Taxonomy" id="1447944"/>
    <lineage>
        <taxon>Eukaryota</taxon>
        <taxon>Fungi</taxon>
        <taxon>Dikarya</taxon>
        <taxon>Basidiomycota</taxon>
        <taxon>Agaricomycotina</taxon>
        <taxon>Agaricomycetes</taxon>
        <taxon>Agaricomycetidae</taxon>
        <taxon>Agaricales</taxon>
        <taxon>Marasmiineae</taxon>
        <taxon>Omphalotaceae</taxon>
        <taxon>Gymnopus</taxon>
    </lineage>
</organism>
<dbReference type="InterPro" id="IPR020843">
    <property type="entry name" value="ER"/>
</dbReference>
<evidence type="ECO:0000259" key="1">
    <source>
        <dbReference type="SMART" id="SM00829"/>
    </source>
</evidence>
<dbReference type="SUPFAM" id="SSF51735">
    <property type="entry name" value="NAD(P)-binding Rossmann-fold domains"/>
    <property type="match status" value="1"/>
</dbReference>
<proteinExistence type="predicted"/>
<keyword evidence="3" id="KW-1185">Reference proteome</keyword>
<dbReference type="SMART" id="SM00829">
    <property type="entry name" value="PKS_ER"/>
    <property type="match status" value="1"/>
</dbReference>
<name>A0A6A4GDR7_9AGAR</name>
<feature type="domain" description="Enoyl reductase (ER)" evidence="1">
    <location>
        <begin position="16"/>
        <end position="345"/>
    </location>
</feature>
<dbReference type="InterPro" id="IPR036291">
    <property type="entry name" value="NAD(P)-bd_dom_sf"/>
</dbReference>
<protein>
    <submittedName>
        <fullName evidence="2">GroES-like protein</fullName>
    </submittedName>
</protein>
<evidence type="ECO:0000313" key="2">
    <source>
        <dbReference type="EMBL" id="KAE9383654.1"/>
    </source>
</evidence>
<dbReference type="SUPFAM" id="SSF50129">
    <property type="entry name" value="GroES-like"/>
    <property type="match status" value="1"/>
</dbReference>
<dbReference type="CDD" id="cd08249">
    <property type="entry name" value="enoyl_reductase_like"/>
    <property type="match status" value="1"/>
</dbReference>
<dbReference type="InterPro" id="IPR013149">
    <property type="entry name" value="ADH-like_C"/>
</dbReference>
<dbReference type="Gene3D" id="3.40.50.720">
    <property type="entry name" value="NAD(P)-binding Rossmann-like Domain"/>
    <property type="match status" value="1"/>
</dbReference>
<evidence type="ECO:0000313" key="3">
    <source>
        <dbReference type="Proteomes" id="UP000799118"/>
    </source>
</evidence>
<dbReference type="AlphaFoldDB" id="A0A6A4GDR7"/>
<accession>A0A6A4GDR7</accession>
<dbReference type="InterPro" id="IPR011032">
    <property type="entry name" value="GroES-like_sf"/>
</dbReference>
<dbReference type="EMBL" id="ML770374">
    <property type="protein sequence ID" value="KAE9383654.1"/>
    <property type="molecule type" value="Genomic_DNA"/>
</dbReference>
<dbReference type="Proteomes" id="UP000799118">
    <property type="component" value="Unassembled WGS sequence"/>
</dbReference>
<dbReference type="OrthoDB" id="3233595at2759"/>
<sequence>MSPTEQNALILPVKQGNFVVSTRPVPSPKVGEILIKVKAVSLNPIDSTIQTVGYMVEKYPAVLGMDVAGEVASIGEGVESFSKGDRVFFQTNPPIGPDYGGYQEYALAMVETVAKIPEKFTYSQAATVPLTLTTAAVGLFADAPSGAGLNPTWDPKVQYIGHSALVVGGSSSVGIFAIQLLKSLGFTHIIAYASATHTEYLKSLGATTVIDRNKVPASDLTAAVAQICGQVNIVYDAVFSSEGQAAGYEALVDNGHLLSVRATPDAYVPKDVDDVRGRKVTTAYGSPHMPNNKVFGKILYKKLGGLLEKGTIVPLRIEELPGGLESIVGGLDRLKAKSVSGKKLIVSL</sequence>
<dbReference type="Pfam" id="PF00107">
    <property type="entry name" value="ADH_zinc_N"/>
    <property type="match status" value="1"/>
</dbReference>
<dbReference type="Pfam" id="PF08240">
    <property type="entry name" value="ADH_N"/>
    <property type="match status" value="1"/>
</dbReference>
<dbReference type="PANTHER" id="PTHR45348">
    <property type="entry name" value="HYPOTHETICAL OXIDOREDUCTASE (EUROFUNG)"/>
    <property type="match status" value="1"/>
</dbReference>
<dbReference type="Gene3D" id="3.90.180.10">
    <property type="entry name" value="Medium-chain alcohol dehydrogenases, catalytic domain"/>
    <property type="match status" value="1"/>
</dbReference>
<gene>
    <name evidence="2" type="ORF">BT96DRAFT_1027119</name>
</gene>
<reference evidence="2" key="1">
    <citation type="journal article" date="2019" name="Environ. Microbiol.">
        <title>Fungal ecological strategies reflected in gene transcription - a case study of two litter decomposers.</title>
        <authorList>
            <person name="Barbi F."/>
            <person name="Kohler A."/>
            <person name="Barry K."/>
            <person name="Baskaran P."/>
            <person name="Daum C."/>
            <person name="Fauchery L."/>
            <person name="Ihrmark K."/>
            <person name="Kuo A."/>
            <person name="LaButti K."/>
            <person name="Lipzen A."/>
            <person name="Morin E."/>
            <person name="Grigoriev I.V."/>
            <person name="Henrissat B."/>
            <person name="Lindahl B."/>
            <person name="Martin F."/>
        </authorList>
    </citation>
    <scope>NUCLEOTIDE SEQUENCE</scope>
    <source>
        <strain evidence="2">JB14</strain>
    </source>
</reference>
<dbReference type="InterPro" id="IPR047122">
    <property type="entry name" value="Trans-enoyl_RdTase-like"/>
</dbReference>
<dbReference type="GO" id="GO:0016651">
    <property type="term" value="F:oxidoreductase activity, acting on NAD(P)H"/>
    <property type="evidence" value="ECO:0007669"/>
    <property type="project" value="InterPro"/>
</dbReference>
<dbReference type="InterPro" id="IPR013154">
    <property type="entry name" value="ADH-like_N"/>
</dbReference>
<dbReference type="PANTHER" id="PTHR45348:SF2">
    <property type="entry name" value="ZINC-TYPE ALCOHOL DEHYDROGENASE-LIKE PROTEIN C2E1P3.01"/>
    <property type="match status" value="1"/>
</dbReference>